<keyword evidence="5" id="KW-0677">Repeat</keyword>
<organism evidence="18">
    <name type="scientific">Musca domestica</name>
    <name type="common">House fly</name>
    <dbReference type="NCBI Taxonomy" id="7370"/>
    <lineage>
        <taxon>Eukaryota</taxon>
        <taxon>Metazoa</taxon>
        <taxon>Ecdysozoa</taxon>
        <taxon>Arthropoda</taxon>
        <taxon>Hexapoda</taxon>
        <taxon>Insecta</taxon>
        <taxon>Pterygota</taxon>
        <taxon>Neoptera</taxon>
        <taxon>Endopterygota</taxon>
        <taxon>Diptera</taxon>
        <taxon>Brachycera</taxon>
        <taxon>Muscomorpha</taxon>
        <taxon>Muscoidea</taxon>
        <taxon>Muscidae</taxon>
        <taxon>Musca</taxon>
    </lineage>
</organism>
<evidence type="ECO:0000256" key="8">
    <source>
        <dbReference type="ARBA" id="ARBA00022840"/>
    </source>
</evidence>
<comment type="catalytic activity">
    <reaction evidence="12">
        <text>L-tyrosyl-[protein] + ATP = O-phospho-L-tyrosyl-[protein] + ADP + H(+)</text>
        <dbReference type="Rhea" id="RHEA:10596"/>
        <dbReference type="Rhea" id="RHEA-COMP:10136"/>
        <dbReference type="Rhea" id="RHEA-COMP:20101"/>
        <dbReference type="ChEBI" id="CHEBI:15378"/>
        <dbReference type="ChEBI" id="CHEBI:30616"/>
        <dbReference type="ChEBI" id="CHEBI:46858"/>
        <dbReference type="ChEBI" id="CHEBI:61978"/>
        <dbReference type="ChEBI" id="CHEBI:456216"/>
        <dbReference type="EC" id="2.7.10.1"/>
    </reaction>
</comment>
<evidence type="ECO:0000256" key="4">
    <source>
        <dbReference type="ARBA" id="ARBA00022679"/>
    </source>
</evidence>
<dbReference type="RefSeq" id="XP_005185982.2">
    <property type="nucleotide sequence ID" value="XM_005185925.4"/>
</dbReference>
<dbReference type="PROSITE" id="PS00109">
    <property type="entry name" value="PROTEIN_KINASE_TYR"/>
    <property type="match status" value="1"/>
</dbReference>
<dbReference type="GO" id="GO:0009887">
    <property type="term" value="P:animal organ morphogenesis"/>
    <property type="evidence" value="ECO:0007669"/>
    <property type="project" value="UniProtKB-ARBA"/>
</dbReference>
<dbReference type="PROSITE" id="PS50057">
    <property type="entry name" value="FERM_3"/>
    <property type="match status" value="1"/>
</dbReference>
<keyword evidence="7" id="KW-0418">Kinase</keyword>
<accession>A0A1I8N304</accession>
<dbReference type="PANTHER" id="PTHR45807">
    <property type="entry name" value="TYROSINE-PROTEIN KINASE HOPSCOTCH"/>
    <property type="match status" value="1"/>
</dbReference>
<dbReference type="InterPro" id="IPR020635">
    <property type="entry name" value="Tyr_kinase_cat_dom"/>
</dbReference>
<dbReference type="InterPro" id="IPR000719">
    <property type="entry name" value="Prot_kinase_dom"/>
</dbReference>
<evidence type="ECO:0000256" key="14">
    <source>
        <dbReference type="PROSITE-ProRule" id="PRU10141"/>
    </source>
</evidence>
<dbReference type="GO" id="GO:0005524">
    <property type="term" value="F:ATP binding"/>
    <property type="evidence" value="ECO:0007669"/>
    <property type="project" value="UniProtKB-UniRule"/>
</dbReference>
<evidence type="ECO:0000313" key="18">
    <source>
        <dbReference type="EnsemblMetazoa" id="MDOA010997-PA"/>
    </source>
</evidence>
<dbReference type="CDD" id="cd09921">
    <property type="entry name" value="SH2_Jak_family"/>
    <property type="match status" value="1"/>
</dbReference>
<dbReference type="GO" id="GO:0005126">
    <property type="term" value="F:cytokine receptor binding"/>
    <property type="evidence" value="ECO:0007669"/>
    <property type="project" value="TreeGrafter"/>
</dbReference>
<dbReference type="PROSITE" id="PS00107">
    <property type="entry name" value="PROTEIN_KINASE_ATP"/>
    <property type="match status" value="1"/>
</dbReference>
<comment type="subcellular location">
    <subcellularLocation>
        <location evidence="1">Endomembrane system</location>
    </subcellularLocation>
</comment>
<feature type="domain" description="FERM" evidence="17">
    <location>
        <begin position="77"/>
        <end position="412"/>
    </location>
</feature>
<name>A0A1I8N304_MUSDO</name>
<dbReference type="EC" id="2.7.10.2" evidence="2"/>
<dbReference type="OrthoDB" id="1915767at2759"/>
<dbReference type="SMART" id="SM00219">
    <property type="entry name" value="TyrKc"/>
    <property type="match status" value="1"/>
</dbReference>
<dbReference type="eggNOG" id="KOG0197">
    <property type="taxonomic scope" value="Eukaryota"/>
</dbReference>
<dbReference type="VEuPathDB" id="VectorBase:MDOA010997"/>
<dbReference type="KEGG" id="mde:101895610"/>
<keyword evidence="9" id="KW-0727">SH2 domain</keyword>
<keyword evidence="10" id="KW-0472">Membrane</keyword>
<dbReference type="GO" id="GO:0035556">
    <property type="term" value="P:intracellular signal transduction"/>
    <property type="evidence" value="ECO:0007669"/>
    <property type="project" value="TreeGrafter"/>
</dbReference>
<dbReference type="GO" id="GO:0048468">
    <property type="term" value="P:cell development"/>
    <property type="evidence" value="ECO:0007669"/>
    <property type="project" value="UniProtKB-ARBA"/>
</dbReference>
<dbReference type="InterPro" id="IPR017441">
    <property type="entry name" value="Protein_kinase_ATP_BS"/>
</dbReference>
<dbReference type="CDD" id="cd00192">
    <property type="entry name" value="PTKc"/>
    <property type="match status" value="1"/>
</dbReference>
<dbReference type="GO" id="GO:0002009">
    <property type="term" value="P:morphogenesis of an epithelium"/>
    <property type="evidence" value="ECO:0007669"/>
    <property type="project" value="UniProtKB-ARBA"/>
</dbReference>
<dbReference type="PANTHER" id="PTHR45807:SF7">
    <property type="entry name" value="TYROSINE-PROTEIN KINASE HOPSCOTCH"/>
    <property type="match status" value="1"/>
</dbReference>
<dbReference type="VEuPathDB" id="VectorBase:MDOMA2_004190"/>
<dbReference type="Gene3D" id="1.10.510.10">
    <property type="entry name" value="Transferase(Phosphotransferase) domain 1"/>
    <property type="match status" value="2"/>
</dbReference>
<comment type="catalytic activity">
    <reaction evidence="13">
        <text>L-tyrosyl-[protein] + ATP = O-phospho-L-tyrosyl-[protein] + ADP + H(+)</text>
        <dbReference type="Rhea" id="RHEA:10596"/>
        <dbReference type="Rhea" id="RHEA-COMP:10136"/>
        <dbReference type="Rhea" id="RHEA-COMP:20101"/>
        <dbReference type="ChEBI" id="CHEBI:15378"/>
        <dbReference type="ChEBI" id="CHEBI:30616"/>
        <dbReference type="ChEBI" id="CHEBI:46858"/>
        <dbReference type="ChEBI" id="CHEBI:61978"/>
        <dbReference type="ChEBI" id="CHEBI:456216"/>
        <dbReference type="EC" id="2.7.10.2"/>
    </reaction>
</comment>
<dbReference type="Gene3D" id="3.30.200.20">
    <property type="entry name" value="Phosphorylase Kinase, domain 1"/>
    <property type="match status" value="1"/>
</dbReference>
<evidence type="ECO:0000259" key="17">
    <source>
        <dbReference type="PROSITE" id="PS50057"/>
    </source>
</evidence>
<evidence type="ECO:0000256" key="7">
    <source>
        <dbReference type="ARBA" id="ARBA00022777"/>
    </source>
</evidence>
<evidence type="ECO:0000256" key="11">
    <source>
        <dbReference type="ARBA" id="ARBA00023137"/>
    </source>
</evidence>
<dbReference type="SUPFAM" id="SSF56112">
    <property type="entry name" value="Protein kinase-like (PK-like)"/>
    <property type="match status" value="2"/>
</dbReference>
<dbReference type="InterPro" id="IPR008266">
    <property type="entry name" value="Tyr_kinase_AS"/>
</dbReference>
<dbReference type="GO" id="GO:0004714">
    <property type="term" value="F:transmembrane receptor protein tyrosine kinase activity"/>
    <property type="evidence" value="ECO:0007669"/>
    <property type="project" value="UniProtKB-EC"/>
</dbReference>
<dbReference type="EnsemblMetazoa" id="MDOA010997-RA">
    <property type="protein sequence ID" value="MDOA010997-PA"/>
    <property type="gene ID" value="MDOA010997"/>
</dbReference>
<keyword evidence="6 14" id="KW-0547">Nucleotide-binding</keyword>
<feature type="domain" description="Protein kinase" evidence="16">
    <location>
        <begin position="909"/>
        <end position="1178"/>
    </location>
</feature>
<dbReference type="GO" id="GO:0051130">
    <property type="term" value="P:positive regulation of cellular component organization"/>
    <property type="evidence" value="ECO:0007669"/>
    <property type="project" value="UniProtKB-ARBA"/>
</dbReference>
<dbReference type="InterPro" id="IPR019749">
    <property type="entry name" value="Band_41_domain"/>
</dbReference>
<feature type="region of interest" description="Disordered" evidence="15">
    <location>
        <begin position="1"/>
        <end position="20"/>
    </location>
</feature>
<dbReference type="Pfam" id="PF07714">
    <property type="entry name" value="PK_Tyr_Ser-Thr"/>
    <property type="match status" value="2"/>
</dbReference>
<evidence type="ECO:0000256" key="9">
    <source>
        <dbReference type="ARBA" id="ARBA00022999"/>
    </source>
</evidence>
<dbReference type="GO" id="GO:0050793">
    <property type="term" value="P:regulation of developmental process"/>
    <property type="evidence" value="ECO:0007669"/>
    <property type="project" value="UniProtKB-ARBA"/>
</dbReference>
<gene>
    <name evidence="18" type="primary">101895610</name>
</gene>
<protein>
    <recommendedName>
        <fullName evidence="2">non-specific protein-tyrosine kinase</fullName>
        <ecNumber evidence="2">2.7.10.2</ecNumber>
    </recommendedName>
</protein>
<dbReference type="GO" id="GO:0004715">
    <property type="term" value="F:non-membrane spanning protein tyrosine kinase activity"/>
    <property type="evidence" value="ECO:0007669"/>
    <property type="project" value="UniProtKB-EC"/>
</dbReference>
<evidence type="ECO:0000256" key="13">
    <source>
        <dbReference type="ARBA" id="ARBA00051245"/>
    </source>
</evidence>
<dbReference type="InterPro" id="IPR000980">
    <property type="entry name" value="SH2"/>
</dbReference>
<keyword evidence="4" id="KW-0808">Transferase</keyword>
<keyword evidence="3" id="KW-0597">Phosphoprotein</keyword>
<feature type="domain" description="Protein kinase" evidence="16">
    <location>
        <begin position="592"/>
        <end position="844"/>
    </location>
</feature>
<dbReference type="GO" id="GO:0005829">
    <property type="term" value="C:cytosol"/>
    <property type="evidence" value="ECO:0007669"/>
    <property type="project" value="TreeGrafter"/>
</dbReference>
<feature type="compositionally biased region" description="Basic and acidic residues" evidence="15">
    <location>
        <begin position="36"/>
        <end position="47"/>
    </location>
</feature>
<evidence type="ECO:0000256" key="6">
    <source>
        <dbReference type="ARBA" id="ARBA00022741"/>
    </source>
</evidence>
<dbReference type="GO" id="GO:0030182">
    <property type="term" value="P:neuron differentiation"/>
    <property type="evidence" value="ECO:0007669"/>
    <property type="project" value="UniProtKB-ARBA"/>
</dbReference>
<dbReference type="AlphaFoldDB" id="A0A1I8N304"/>
<feature type="region of interest" description="Disordered" evidence="15">
    <location>
        <begin position="36"/>
        <end position="56"/>
    </location>
</feature>
<keyword evidence="11" id="KW-0829">Tyrosine-protein kinase</keyword>
<evidence type="ECO:0000256" key="15">
    <source>
        <dbReference type="SAM" id="MobiDB-lite"/>
    </source>
</evidence>
<dbReference type="InterPro" id="IPR011009">
    <property type="entry name" value="Kinase-like_dom_sf"/>
</dbReference>
<evidence type="ECO:0000256" key="1">
    <source>
        <dbReference type="ARBA" id="ARBA00004308"/>
    </source>
</evidence>
<dbReference type="InterPro" id="IPR051286">
    <property type="entry name" value="JAK"/>
</dbReference>
<sequence>MNQASNASGTTHTTMTILDDGNSSIGSTSILGNGYDFEHDHEQDHDTTSNTTISQNSQCYTERMRQSNVPIVDTDIVTHRIYCYRKRVYIEYDHLQSASCEEICIDLSRRLSILPNTRLLFGLRVFSDENNEQWCLPGQPLSPGVDYCFRMRFKVPLIDGQLKSMDPNAYEYLYNQMRYDMVHECIPSIRYPKKKDNVMGLGAVDMYIDYLEQRGTVDRIESNYKRYLPRPLVKAHIFVKRKICNSFRSLRERNIDLERVKWNYVLELNNLAPDYLLETFVGFVDFIPGDILARVPSDVGGGGGGGEVGGHVQPNQNQTVKVCIKLDLFDSSEPGLKVARRTCKDNLEWVLVSKLENIYAVYTRGVSPNTINCRLEITGMPNGYRIEFDSKIHLEAFISYLSGYMRLTTKWMVNLCMQYITPSLEELMTLHCHGPIGGAFSFAKIREQGDKCGSYIIRQCEREYDTYYIDINTKSISEGLQPLKFKTETFKITKKVTLSNTSPCVRTVKWILHYNGSMEAFDKLTELAKFIPTESDRKSRISPSDNDRSPLLLICLPKNVQSKKTEKELSEAELQRERVKILDLSKDLQWYHNSSRDCDNGRMIKMKADWIQNDGYKDVTVTLKVLKFEDDFPLFRSLANTLSRIQSPHIIKLFGITLDSPYTMVMEYSEFGPLNKFLMDNKTKVSLRQLIDVVYGLARGFFYLRNHHITHGYLRCSNLYVTKFDPKTKLLEAKICGPGFPRPYRKDELPWIPFEYHRNLNAAKKDPDIDIWAFGTTVWEIFARGKPIGNVTTEMLRQNYNKCGGILEKPDDCPQEMFEVMMDGWNTDPERTFDYMQILRHLIAAQEALMDKSSSSNGVNVDENFEAELEETSNEHARHNGIANESNVFSFPSYFNATNSVLEIPNGKVIFRQRIGEGHYGTVHLGEVRYNSPNNAREYVAIKTLKSARAPQLSYDFMREIEIMESLDHPNIVKIKHWIQRPFCIIMEYLESGSFLVYLTSKKPNLTNEILLGFALDIAKGMDYLASKNIIHRDLAARNILVDRDSVKISDFGLAQRADSDGYYVAHSSREIPIKWYSPEAIKRDAKFSSQSDVWSYGVTLFEMFSRGESPNLDPNIDLTQDEFLLRLERGDRLRQPSLCPNNVYERLMKPCWHANPKMRPTFRDLIGVIQSIRNEIINTIPKPDFNNISPPTSPTSLN</sequence>
<evidence type="ECO:0000259" key="16">
    <source>
        <dbReference type="PROSITE" id="PS50011"/>
    </source>
</evidence>
<dbReference type="GO" id="GO:0007259">
    <property type="term" value="P:cell surface receptor signaling pathway via JAK-STAT"/>
    <property type="evidence" value="ECO:0007669"/>
    <property type="project" value="TreeGrafter"/>
</dbReference>
<dbReference type="PRINTS" id="PR00109">
    <property type="entry name" value="TYRKINASE"/>
</dbReference>
<dbReference type="SMART" id="SM00295">
    <property type="entry name" value="B41"/>
    <property type="match status" value="1"/>
</dbReference>
<dbReference type="InterPro" id="IPR001245">
    <property type="entry name" value="Ser-Thr/Tyr_kinase_cat_dom"/>
</dbReference>
<feature type="binding site" evidence="14">
    <location>
        <position position="943"/>
    </location>
    <ligand>
        <name>ATP</name>
        <dbReference type="ChEBI" id="CHEBI:30616"/>
    </ligand>
</feature>
<evidence type="ECO:0000256" key="12">
    <source>
        <dbReference type="ARBA" id="ARBA00051243"/>
    </source>
</evidence>
<dbReference type="GO" id="GO:0019221">
    <property type="term" value="P:cytokine-mediated signaling pathway"/>
    <property type="evidence" value="ECO:0007669"/>
    <property type="project" value="TreeGrafter"/>
</dbReference>
<dbReference type="FunFam" id="1.10.510.10:FF:001512">
    <property type="entry name" value="Receptor tyrosine-protein kinase erbB-2"/>
    <property type="match status" value="1"/>
</dbReference>
<dbReference type="GO" id="GO:0012505">
    <property type="term" value="C:endomembrane system"/>
    <property type="evidence" value="ECO:0007669"/>
    <property type="project" value="UniProtKB-SubCell"/>
</dbReference>
<evidence type="ECO:0000256" key="3">
    <source>
        <dbReference type="ARBA" id="ARBA00022553"/>
    </source>
</evidence>
<proteinExistence type="predicted"/>
<dbReference type="GO" id="GO:0071944">
    <property type="term" value="C:cell periphery"/>
    <property type="evidence" value="ECO:0007669"/>
    <property type="project" value="UniProtKB-ARBA"/>
</dbReference>
<evidence type="ECO:0000256" key="2">
    <source>
        <dbReference type="ARBA" id="ARBA00011903"/>
    </source>
</evidence>
<reference evidence="18" key="1">
    <citation type="submission" date="2021-01" db="UniProtKB">
        <authorList>
            <consortium name="EnsemblMetazoa"/>
        </authorList>
    </citation>
    <scope>IDENTIFICATION</scope>
    <source>
        <strain evidence="18">Aabys</strain>
    </source>
</reference>
<dbReference type="Pfam" id="PF21990">
    <property type="entry name" value="SH2_1"/>
    <property type="match status" value="1"/>
</dbReference>
<dbReference type="InterPro" id="IPR000299">
    <property type="entry name" value="FERM_domain"/>
</dbReference>
<evidence type="ECO:0000256" key="10">
    <source>
        <dbReference type="ARBA" id="ARBA00023136"/>
    </source>
</evidence>
<evidence type="ECO:0000256" key="5">
    <source>
        <dbReference type="ARBA" id="ARBA00022737"/>
    </source>
</evidence>
<dbReference type="PROSITE" id="PS50011">
    <property type="entry name" value="PROTEIN_KINASE_DOM"/>
    <property type="match status" value="2"/>
</dbReference>
<dbReference type="STRING" id="7370.A0A1I8N304"/>
<keyword evidence="8 14" id="KW-0067">ATP-binding</keyword>